<reference evidence="1 2" key="1">
    <citation type="submission" date="2017-06" db="EMBL/GenBank/DDBJ databases">
        <title>Sequencing and comparative analysis of myxobacterial genomes.</title>
        <authorList>
            <person name="Rupp O."/>
            <person name="Goesmann A."/>
            <person name="Sogaard-Andersen L."/>
        </authorList>
    </citation>
    <scope>NUCLEOTIDE SEQUENCE [LARGE SCALE GENOMIC DNA]</scope>
    <source>
        <strain evidence="1 2">DSM 14697</strain>
    </source>
</reference>
<sequence length="134" mass="15222">MSLQVAELRFRVLSVQGYDFDSENIFQALPGARHVPRFHEAIGLGDGAHQTLRTFSDAAAYFADQLDASRTRHQGTVNLRVGYDDIARDPAEQLRHLGRQLQFLPPNELALQRGNLVPIVRVTHQRTLPLRQQR</sequence>
<evidence type="ECO:0000313" key="2">
    <source>
        <dbReference type="Proteomes" id="UP000217343"/>
    </source>
</evidence>
<dbReference type="EMBL" id="CP022203">
    <property type="protein sequence ID" value="ATB50545.1"/>
    <property type="molecule type" value="Genomic_DNA"/>
</dbReference>
<organism evidence="1 2">
    <name type="scientific">Corallococcus macrosporus DSM 14697</name>
    <dbReference type="NCBI Taxonomy" id="1189310"/>
    <lineage>
        <taxon>Bacteria</taxon>
        <taxon>Pseudomonadati</taxon>
        <taxon>Myxococcota</taxon>
        <taxon>Myxococcia</taxon>
        <taxon>Myxococcales</taxon>
        <taxon>Cystobacterineae</taxon>
        <taxon>Myxococcaceae</taxon>
        <taxon>Corallococcus</taxon>
    </lineage>
</organism>
<dbReference type="AlphaFoldDB" id="A0A250K3A2"/>
<evidence type="ECO:0000313" key="1">
    <source>
        <dbReference type="EMBL" id="ATB50545.1"/>
    </source>
</evidence>
<gene>
    <name evidence="1" type="ORF">MYMAC_006201</name>
</gene>
<accession>A0A250K3A2</accession>
<name>A0A250K3A2_9BACT</name>
<proteinExistence type="predicted"/>
<protein>
    <submittedName>
        <fullName evidence="1">Uncharacterized protein</fullName>
    </submittedName>
</protein>
<keyword evidence="2" id="KW-1185">Reference proteome</keyword>
<dbReference type="Proteomes" id="UP000217343">
    <property type="component" value="Chromosome"/>
</dbReference>
<dbReference type="KEGG" id="mmas:MYMAC_006201"/>